<feature type="region of interest" description="Disordered" evidence="1">
    <location>
        <begin position="1"/>
        <end position="28"/>
    </location>
</feature>
<comment type="caution">
    <text evidence="2">The sequence shown here is derived from an EMBL/GenBank/DDBJ whole genome shotgun (WGS) entry which is preliminary data.</text>
</comment>
<feature type="non-terminal residue" evidence="2">
    <location>
        <position position="190"/>
    </location>
</feature>
<keyword evidence="4" id="KW-1185">Reference proteome</keyword>
<gene>
    <name evidence="2" type="ORF">A4A49_58732</name>
    <name evidence="3" type="ORF">A4A49_62345</name>
</gene>
<evidence type="ECO:0000313" key="3">
    <source>
        <dbReference type="EMBL" id="OIS97971.1"/>
    </source>
</evidence>
<evidence type="ECO:0000313" key="4">
    <source>
        <dbReference type="Proteomes" id="UP000187609"/>
    </source>
</evidence>
<name>A0A1J6I6V4_NICAT</name>
<dbReference type="AlphaFoldDB" id="A0A1J6I6V4"/>
<dbReference type="EMBL" id="MJEQ01037192">
    <property type="protein sequence ID" value="OIS97971.1"/>
    <property type="molecule type" value="Genomic_DNA"/>
</dbReference>
<evidence type="ECO:0000256" key="1">
    <source>
        <dbReference type="SAM" id="MobiDB-lite"/>
    </source>
</evidence>
<reference evidence="2 4" key="1">
    <citation type="submission" date="2016-11" db="EMBL/GenBank/DDBJ databases">
        <title>The genome of Nicotiana attenuata.</title>
        <authorList>
            <person name="Xu S."/>
            <person name="Brockmoeller T."/>
            <person name="Gaquerel E."/>
            <person name="Navarro A."/>
            <person name="Kuhl H."/>
            <person name="Gase K."/>
            <person name="Ling Z."/>
            <person name="Zhou W."/>
            <person name="Kreitzer C."/>
            <person name="Stanke M."/>
            <person name="Tang H."/>
            <person name="Lyons E."/>
            <person name="Pandey P."/>
            <person name="Pandey S.P."/>
            <person name="Timmermann B."/>
            <person name="Baldwin I.T."/>
        </authorList>
    </citation>
    <scope>NUCLEOTIDE SEQUENCE [LARGE SCALE GENOMIC DNA]</scope>
    <source>
        <strain evidence="4">cv. UT</strain>
        <strain evidence="2">UT</strain>
        <tissue evidence="2">Leaves</tissue>
    </source>
</reference>
<evidence type="ECO:0000313" key="2">
    <source>
        <dbReference type="EMBL" id="OIS96279.1"/>
    </source>
</evidence>
<dbReference type="EMBL" id="MJEQ01037194">
    <property type="protein sequence ID" value="OIS96279.1"/>
    <property type="molecule type" value="Genomic_DNA"/>
</dbReference>
<protein>
    <submittedName>
        <fullName evidence="2">Uncharacterized protein</fullName>
    </submittedName>
</protein>
<organism evidence="2 4">
    <name type="scientific">Nicotiana attenuata</name>
    <name type="common">Coyote tobacco</name>
    <dbReference type="NCBI Taxonomy" id="49451"/>
    <lineage>
        <taxon>Eukaryota</taxon>
        <taxon>Viridiplantae</taxon>
        <taxon>Streptophyta</taxon>
        <taxon>Embryophyta</taxon>
        <taxon>Tracheophyta</taxon>
        <taxon>Spermatophyta</taxon>
        <taxon>Magnoliopsida</taxon>
        <taxon>eudicotyledons</taxon>
        <taxon>Gunneridae</taxon>
        <taxon>Pentapetalae</taxon>
        <taxon>asterids</taxon>
        <taxon>lamiids</taxon>
        <taxon>Solanales</taxon>
        <taxon>Solanaceae</taxon>
        <taxon>Nicotianoideae</taxon>
        <taxon>Nicotianeae</taxon>
        <taxon>Nicotiana</taxon>
    </lineage>
</organism>
<sequence length="190" mass="21312">MPKIKRFQNPLKSSREPHDAYGHSSSSANLVQSHAIEPSTTIQALPRALEVPQQEQAPILHSNSSATYAHREGRESTKYWTVEAKDSKNVTKKIRVKANESNNLIIEERIIVNFDDYNAIYGEAQGLLAGYCGSLAVDCNLFPISFEKWSGPSDMPKKYLKDCFEILFKVQVLDLIFGKVSPLHTDTAML</sequence>
<proteinExistence type="predicted"/>
<dbReference type="Gramene" id="OIS96279">
    <property type="protein sequence ID" value="OIS96279"/>
    <property type="gene ID" value="A4A49_58732"/>
</dbReference>
<dbReference type="Gramene" id="OIS97971">
    <property type="protein sequence ID" value="OIS97971"/>
    <property type="gene ID" value="A4A49_62345"/>
</dbReference>
<dbReference type="STRING" id="49451.A0A1J6I6V4"/>
<accession>A0A1J6I6V4</accession>
<dbReference type="Proteomes" id="UP000187609">
    <property type="component" value="Unassembled WGS sequence"/>
</dbReference>